<dbReference type="Gene3D" id="3.40.1190.20">
    <property type="match status" value="1"/>
</dbReference>
<dbReference type="Proteomes" id="UP000095605">
    <property type="component" value="Unassembled WGS sequence"/>
</dbReference>
<evidence type="ECO:0000256" key="3">
    <source>
        <dbReference type="ARBA" id="ARBA00022679"/>
    </source>
</evidence>
<name>A0A1E5R6A1_9ASCO</name>
<dbReference type="InterPro" id="IPR004625">
    <property type="entry name" value="PyrdxlKinase"/>
</dbReference>
<comment type="caution">
    <text evidence="7">The sequence shown here is derived from an EMBL/GenBank/DDBJ whole genome shotgun (WGS) entry which is preliminary data.</text>
</comment>
<gene>
    <name evidence="7" type="ORF">AWRI3578_g3467</name>
</gene>
<dbReference type="GO" id="GO:0005829">
    <property type="term" value="C:cytosol"/>
    <property type="evidence" value="ECO:0007669"/>
    <property type="project" value="TreeGrafter"/>
</dbReference>
<evidence type="ECO:0000256" key="1">
    <source>
        <dbReference type="ARBA" id="ARBA00008805"/>
    </source>
</evidence>
<dbReference type="GO" id="GO:0009443">
    <property type="term" value="P:pyridoxal 5'-phosphate salvage"/>
    <property type="evidence" value="ECO:0007669"/>
    <property type="project" value="InterPro"/>
</dbReference>
<dbReference type="SUPFAM" id="SSF53613">
    <property type="entry name" value="Ribokinase-like"/>
    <property type="match status" value="1"/>
</dbReference>
<keyword evidence="4" id="KW-0547">Nucleotide-binding</keyword>
<dbReference type="OrthoDB" id="2104723at2759"/>
<evidence type="ECO:0000313" key="8">
    <source>
        <dbReference type="Proteomes" id="UP000095605"/>
    </source>
</evidence>
<dbReference type="EMBL" id="LPNL01000008">
    <property type="protein sequence ID" value="OEJ82434.1"/>
    <property type="molecule type" value="Genomic_DNA"/>
</dbReference>
<evidence type="ECO:0000256" key="5">
    <source>
        <dbReference type="ARBA" id="ARBA00022777"/>
    </source>
</evidence>
<reference evidence="8" key="1">
    <citation type="journal article" date="2016" name="Genome Announc.">
        <title>Genome sequences of three species of Hanseniaspora isolated from spontaneous wine fermentations.</title>
        <authorList>
            <person name="Sternes P.R."/>
            <person name="Lee D."/>
            <person name="Kutyna D.R."/>
            <person name="Borneman A.R."/>
        </authorList>
    </citation>
    <scope>NUCLEOTIDE SEQUENCE [LARGE SCALE GENOMIC DNA]</scope>
    <source>
        <strain evidence="8">AWRI3578</strain>
    </source>
</reference>
<keyword evidence="5 7" id="KW-0418">Kinase</keyword>
<organism evidence="7 8">
    <name type="scientific">Hanseniaspora opuntiae</name>
    <dbReference type="NCBI Taxonomy" id="211096"/>
    <lineage>
        <taxon>Eukaryota</taxon>
        <taxon>Fungi</taxon>
        <taxon>Dikarya</taxon>
        <taxon>Ascomycota</taxon>
        <taxon>Saccharomycotina</taxon>
        <taxon>Saccharomycetes</taxon>
        <taxon>Saccharomycodales</taxon>
        <taxon>Saccharomycodaceae</taxon>
        <taxon>Hanseniaspora</taxon>
    </lineage>
</organism>
<dbReference type="GO" id="GO:0008478">
    <property type="term" value="F:pyridoxal kinase activity"/>
    <property type="evidence" value="ECO:0007669"/>
    <property type="project" value="UniProtKB-EC"/>
</dbReference>
<dbReference type="AlphaFoldDB" id="A0A1E5R6A1"/>
<dbReference type="EC" id="2.7.1.35" evidence="2"/>
<sequence>MNFLSISSHVVHGYVGNKAINMAIQFKPDVKNIDILNTVQLNTHPKYLINNEYAEIAVVNYDPDVLINQVLKTSLFEFLQMDYSCIILSYFNNAAGIDYLTEVLMEKKNKDTKLILDPIMGDNGKLYCSPKVVKSYQNLITNLEIDCILPNQFELELLVNKEYDNEKTKNDKYFVELIKKFHDKYPKVQNLIVTSVMIDNTTPYILISSTLKPNMIRKINLDRFYLKDTIIYGCGDLFTGLIAYEYTKNMKQQENDMEIADIFKIVLSVVRDLKIVIDRSVHSRIKLDEFKYQLNDLNLIECIDDVLSKRESDCNSDESYYEVEYLA</sequence>
<proteinExistence type="inferred from homology"/>
<dbReference type="PANTHER" id="PTHR10534:SF2">
    <property type="entry name" value="PYRIDOXAL KINASE"/>
    <property type="match status" value="1"/>
</dbReference>
<keyword evidence="3" id="KW-0808">Transferase</keyword>
<keyword evidence="6" id="KW-0067">ATP-binding</keyword>
<protein>
    <recommendedName>
        <fullName evidence="2">pyridoxal kinase</fullName>
        <ecNumber evidence="2">2.7.1.35</ecNumber>
    </recommendedName>
</protein>
<keyword evidence="8" id="KW-1185">Reference proteome</keyword>
<accession>A0A1E5R6A1</accession>
<dbReference type="GO" id="GO:0005524">
    <property type="term" value="F:ATP binding"/>
    <property type="evidence" value="ECO:0007669"/>
    <property type="project" value="UniProtKB-KW"/>
</dbReference>
<dbReference type="InterPro" id="IPR029056">
    <property type="entry name" value="Ribokinase-like"/>
</dbReference>
<evidence type="ECO:0000313" key="7">
    <source>
        <dbReference type="EMBL" id="OEJ82434.1"/>
    </source>
</evidence>
<comment type="similarity">
    <text evidence="1">Belongs to the pyridoxine kinase family.</text>
</comment>
<evidence type="ECO:0000256" key="2">
    <source>
        <dbReference type="ARBA" id="ARBA00012104"/>
    </source>
</evidence>
<dbReference type="PANTHER" id="PTHR10534">
    <property type="entry name" value="PYRIDOXAL KINASE"/>
    <property type="match status" value="1"/>
</dbReference>
<evidence type="ECO:0000256" key="6">
    <source>
        <dbReference type="ARBA" id="ARBA00022840"/>
    </source>
</evidence>
<evidence type="ECO:0000256" key="4">
    <source>
        <dbReference type="ARBA" id="ARBA00022741"/>
    </source>
</evidence>